<keyword evidence="6 15" id="KW-0479">Metal-binding</keyword>
<feature type="binding site" evidence="15">
    <location>
        <position position="154"/>
    </location>
    <ligand>
        <name>NAD(+)</name>
        <dbReference type="ChEBI" id="CHEBI:57540"/>
    </ligand>
</feature>
<dbReference type="GO" id="GO:0046872">
    <property type="term" value="F:metal ion binding"/>
    <property type="evidence" value="ECO:0007669"/>
    <property type="project" value="UniProtKB-KW"/>
</dbReference>
<evidence type="ECO:0000256" key="16">
    <source>
        <dbReference type="SAM" id="MobiDB-lite"/>
    </source>
</evidence>
<feature type="binding site" evidence="15">
    <location>
        <begin position="97"/>
        <end position="98"/>
    </location>
    <ligand>
        <name>NAD(+)</name>
        <dbReference type="ChEBI" id="CHEBI:57540"/>
    </ligand>
</feature>
<dbReference type="EMBL" id="FMZX01000002">
    <property type="protein sequence ID" value="SDC72994.1"/>
    <property type="molecule type" value="Genomic_DNA"/>
</dbReference>
<dbReference type="SUPFAM" id="SSF50249">
    <property type="entry name" value="Nucleic acid-binding proteins"/>
    <property type="match status" value="1"/>
</dbReference>
<dbReference type="Pfam" id="PF01653">
    <property type="entry name" value="DNA_ligase_aden"/>
    <property type="match status" value="1"/>
</dbReference>
<dbReference type="InterPro" id="IPR013839">
    <property type="entry name" value="DNAligase_adenylation"/>
</dbReference>
<dbReference type="SMART" id="SM00292">
    <property type="entry name" value="BRCT"/>
    <property type="match status" value="1"/>
</dbReference>
<feature type="binding site" evidence="15">
    <location>
        <position position="131"/>
    </location>
    <ligand>
        <name>NAD(+)</name>
        <dbReference type="ChEBI" id="CHEBI:57540"/>
    </ligand>
</feature>
<comment type="function">
    <text evidence="1 15">DNA ligase that catalyzes the formation of phosphodiester linkages between 5'-phosphoryl and 3'-hydroxyl groups in double-stranded DNA using NAD as a coenzyme and as the energy source for the reaction. It is essential for DNA replication and repair of damaged DNA.</text>
</comment>
<dbReference type="InterPro" id="IPR041663">
    <property type="entry name" value="DisA/LigA_HHH"/>
</dbReference>
<dbReference type="GO" id="GO:0003911">
    <property type="term" value="F:DNA ligase (NAD+) activity"/>
    <property type="evidence" value="ECO:0007669"/>
    <property type="project" value="UniProtKB-UniRule"/>
</dbReference>
<dbReference type="PROSITE" id="PS01055">
    <property type="entry name" value="DNA_LIGASE_N1"/>
    <property type="match status" value="1"/>
</dbReference>
<dbReference type="Proteomes" id="UP000198925">
    <property type="component" value="Unassembled WGS sequence"/>
</dbReference>
<keyword evidence="10 15" id="KW-0520">NAD</keyword>
<evidence type="ECO:0000256" key="7">
    <source>
        <dbReference type="ARBA" id="ARBA00022763"/>
    </source>
</evidence>
<evidence type="ECO:0000256" key="8">
    <source>
        <dbReference type="ARBA" id="ARBA00022833"/>
    </source>
</evidence>
<dbReference type="PANTHER" id="PTHR23389">
    <property type="entry name" value="CHROMOSOME TRANSMISSION FIDELITY FACTOR 18"/>
    <property type="match status" value="1"/>
</dbReference>
<dbReference type="InterPro" id="IPR001357">
    <property type="entry name" value="BRCT_dom"/>
</dbReference>
<evidence type="ECO:0000256" key="13">
    <source>
        <dbReference type="ARBA" id="ARBA00034005"/>
    </source>
</evidence>
<feature type="domain" description="BRCT" evidence="17">
    <location>
        <begin position="644"/>
        <end position="716"/>
    </location>
</feature>
<keyword evidence="7 15" id="KW-0227">DNA damage</keyword>
<evidence type="ECO:0000256" key="5">
    <source>
        <dbReference type="ARBA" id="ARBA00022705"/>
    </source>
</evidence>
<dbReference type="CDD" id="cd00114">
    <property type="entry name" value="LIGANc"/>
    <property type="match status" value="1"/>
</dbReference>
<dbReference type="NCBIfam" id="TIGR00575">
    <property type="entry name" value="dnlj"/>
    <property type="match status" value="1"/>
</dbReference>
<feature type="region of interest" description="Disordered" evidence="16">
    <location>
        <begin position="212"/>
        <end position="233"/>
    </location>
</feature>
<feature type="compositionally biased region" description="Basic and acidic residues" evidence="16">
    <location>
        <begin position="212"/>
        <end position="226"/>
    </location>
</feature>
<evidence type="ECO:0000313" key="19">
    <source>
        <dbReference type="Proteomes" id="UP000198925"/>
    </source>
</evidence>
<feature type="binding site" evidence="15">
    <location>
        <position position="466"/>
    </location>
    <ligand>
        <name>Zn(2+)</name>
        <dbReference type="ChEBI" id="CHEBI:29105"/>
    </ligand>
</feature>
<feature type="active site" description="N6-AMP-lysine intermediate" evidence="15">
    <location>
        <position position="133"/>
    </location>
</feature>
<comment type="similarity">
    <text evidence="14 15">Belongs to the NAD-dependent DNA ligase family. LigA subfamily.</text>
</comment>
<reference evidence="18 19" key="1">
    <citation type="submission" date="2016-10" db="EMBL/GenBank/DDBJ databases">
        <authorList>
            <person name="de Groot N.N."/>
        </authorList>
    </citation>
    <scope>NUCLEOTIDE SEQUENCE [LARGE SCALE GENOMIC DNA]</scope>
    <source>
        <strain evidence="18 19">CPCC 100156</strain>
    </source>
</reference>
<evidence type="ECO:0000256" key="4">
    <source>
        <dbReference type="ARBA" id="ARBA00022598"/>
    </source>
</evidence>
<dbReference type="Pfam" id="PF12826">
    <property type="entry name" value="HHH_2"/>
    <property type="match status" value="1"/>
</dbReference>
<dbReference type="PANTHER" id="PTHR23389:SF9">
    <property type="entry name" value="DNA LIGASE"/>
    <property type="match status" value="1"/>
</dbReference>
<dbReference type="RefSeq" id="WP_090661945.1">
    <property type="nucleotide sequence ID" value="NZ_FMZX01000002.1"/>
</dbReference>
<dbReference type="FunFam" id="2.40.50.140:FF:000012">
    <property type="entry name" value="DNA ligase"/>
    <property type="match status" value="1"/>
</dbReference>
<evidence type="ECO:0000256" key="3">
    <source>
        <dbReference type="ARBA" id="ARBA00013308"/>
    </source>
</evidence>
<dbReference type="InterPro" id="IPR012340">
    <property type="entry name" value="NA-bd_OB-fold"/>
</dbReference>
<dbReference type="GO" id="GO:0003677">
    <property type="term" value="F:DNA binding"/>
    <property type="evidence" value="ECO:0007669"/>
    <property type="project" value="InterPro"/>
</dbReference>
<dbReference type="AlphaFoldDB" id="A0A1G6P071"/>
<sequence>MTGPALRARPPGALTQDEAVAELAALAAEIAAADIAYHQHDAPEITDAEYDALRRRNAEIEARFPALKRADSPSEASPGAAPAAGFAKSQHRTPMLSLDNVFGPEEFVEFTRTIRRFLRLPEEEVLRFVAEPKIDGLSVNLTYENGAFVKGATRGDGTQGEDITRNLETLREMELPRRLGPDAPAQIEIRGEVFMTKADFLAFRDEQARLAEEREQRRERGEKVGPEIRIPANPRNAAAGSLRQLDPEVTARRPLRFFAYAQGASSAPVAETHWDYLATLKRWGFRVNPLSALLPDEHAAEAFQARMTGERAGLDYDIDGVVYKIDRLEWQTRLGFVGRAPRWATAWKFPAEQAMTTLLRIEIQVGRTGALTPRAVMQPVNVGGVMVQHATLHNEDEIARKDVRIGDTVVLQRAGDVIPQIVSVVLERRPADSQPFAFPDRCPACGSHAVRPPGEVVKRCTGGLICPAQTVERLKHFVARNAMDIEGLGEENIQKLHDEGLVRSPADIFRLGTHAERMRGWEGWGARSKRGEEAKKVTNLLAAIEARRAPPLDRFIFALGIRRIGEANAKLLARHYGSLAEWRERMLAARIIGSEAREELGSIQGIGPAIAQELVDFFDEPRNLAALDDLAQEVSPVPVASTAAADSPFAGKTLVFTGTLETMTRPEAEARAETLGAKVTKSVSSRTDFVVVGADAGSKARKATELGLRVLTETEWRELAGFG</sequence>
<dbReference type="SMART" id="SM00278">
    <property type="entry name" value="HhH1"/>
    <property type="match status" value="3"/>
</dbReference>
<dbReference type="Pfam" id="PF03120">
    <property type="entry name" value="OB_DNA_ligase"/>
    <property type="match status" value="1"/>
</dbReference>
<dbReference type="InterPro" id="IPR003583">
    <property type="entry name" value="Hlx-hairpin-Hlx_DNA-bd_motif"/>
</dbReference>
<dbReference type="InterPro" id="IPR036420">
    <property type="entry name" value="BRCT_dom_sf"/>
</dbReference>
<comment type="catalytic activity">
    <reaction evidence="13 15">
        <text>NAD(+) + (deoxyribonucleotide)n-3'-hydroxyl + 5'-phospho-(deoxyribonucleotide)m = (deoxyribonucleotide)n+m + AMP + beta-nicotinamide D-nucleotide.</text>
        <dbReference type="EC" id="6.5.1.2"/>
    </reaction>
</comment>
<dbReference type="PIRSF" id="PIRSF001604">
    <property type="entry name" value="LigA"/>
    <property type="match status" value="1"/>
</dbReference>
<dbReference type="Gene3D" id="6.20.10.30">
    <property type="match status" value="1"/>
</dbReference>
<dbReference type="EC" id="6.5.1.2" evidence="2 15"/>
<gene>
    <name evidence="15" type="primary">ligA</name>
    <name evidence="18" type="ORF">SAMN04487779_1002201</name>
</gene>
<dbReference type="SUPFAM" id="SSF47781">
    <property type="entry name" value="RuvA domain 2-like"/>
    <property type="match status" value="1"/>
</dbReference>
<dbReference type="InterPro" id="IPR013840">
    <property type="entry name" value="DNAligase_N"/>
</dbReference>
<dbReference type="SUPFAM" id="SSF56091">
    <property type="entry name" value="DNA ligase/mRNA capping enzyme, catalytic domain"/>
    <property type="match status" value="1"/>
</dbReference>
<feature type="compositionally biased region" description="Low complexity" evidence="16">
    <location>
        <begin position="73"/>
        <end position="87"/>
    </location>
</feature>
<protein>
    <recommendedName>
        <fullName evidence="3 15">DNA ligase</fullName>
        <ecNumber evidence="2 15">6.5.1.2</ecNumber>
    </recommendedName>
    <alternativeName>
        <fullName evidence="15">Polydeoxyribonucleotide synthase [NAD(+)]</fullName>
    </alternativeName>
</protein>
<organism evidence="18 19">
    <name type="scientific">Belnapia rosea</name>
    <dbReference type="NCBI Taxonomy" id="938405"/>
    <lineage>
        <taxon>Bacteria</taxon>
        <taxon>Pseudomonadati</taxon>
        <taxon>Pseudomonadota</taxon>
        <taxon>Alphaproteobacteria</taxon>
        <taxon>Acetobacterales</taxon>
        <taxon>Roseomonadaceae</taxon>
        <taxon>Belnapia</taxon>
    </lineage>
</organism>
<keyword evidence="5 15" id="KW-0235">DNA replication</keyword>
<name>A0A1G6P071_9PROT</name>
<evidence type="ECO:0000256" key="14">
    <source>
        <dbReference type="ARBA" id="ARBA00060881"/>
    </source>
</evidence>
<keyword evidence="11 15" id="KW-0234">DNA repair</keyword>
<keyword evidence="4 15" id="KW-0436">Ligase</keyword>
<keyword evidence="9 15" id="KW-0460">Magnesium</keyword>
<dbReference type="InterPro" id="IPR004149">
    <property type="entry name" value="Znf_DNAligase_C4"/>
</dbReference>
<evidence type="ECO:0000256" key="9">
    <source>
        <dbReference type="ARBA" id="ARBA00022842"/>
    </source>
</evidence>
<dbReference type="GO" id="GO:0006260">
    <property type="term" value="P:DNA replication"/>
    <property type="evidence" value="ECO:0007669"/>
    <property type="project" value="UniProtKB-KW"/>
</dbReference>
<feature type="binding site" evidence="15">
    <location>
        <position position="348"/>
    </location>
    <ligand>
        <name>NAD(+)</name>
        <dbReference type="ChEBI" id="CHEBI:57540"/>
    </ligand>
</feature>
<evidence type="ECO:0000313" key="18">
    <source>
        <dbReference type="EMBL" id="SDC72994.1"/>
    </source>
</evidence>
<dbReference type="SUPFAM" id="SSF52113">
    <property type="entry name" value="BRCT domain"/>
    <property type="match status" value="1"/>
</dbReference>
<evidence type="ECO:0000256" key="12">
    <source>
        <dbReference type="ARBA" id="ARBA00023211"/>
    </source>
</evidence>
<comment type="caution">
    <text evidence="15">Lacks conserved residue(s) required for the propagation of feature annotation.</text>
</comment>
<evidence type="ECO:0000256" key="1">
    <source>
        <dbReference type="ARBA" id="ARBA00004067"/>
    </source>
</evidence>
<dbReference type="NCBIfam" id="NF005932">
    <property type="entry name" value="PRK07956.1"/>
    <property type="match status" value="1"/>
</dbReference>
<dbReference type="InterPro" id="IPR018239">
    <property type="entry name" value="DNA_ligase_AS"/>
</dbReference>
<dbReference type="Pfam" id="PF03119">
    <property type="entry name" value="DNA_ligase_ZBD"/>
    <property type="match status" value="1"/>
</dbReference>
<comment type="cofactor">
    <cofactor evidence="15">
        <name>Mg(2+)</name>
        <dbReference type="ChEBI" id="CHEBI:18420"/>
    </cofactor>
    <cofactor evidence="15">
        <name>Mn(2+)</name>
        <dbReference type="ChEBI" id="CHEBI:29035"/>
    </cofactor>
</comment>
<dbReference type="Gene3D" id="1.10.150.20">
    <property type="entry name" value="5' to 3' exonuclease, C-terminal subdomain"/>
    <property type="match status" value="2"/>
</dbReference>
<dbReference type="Gene3D" id="3.40.50.10190">
    <property type="entry name" value="BRCT domain"/>
    <property type="match status" value="1"/>
</dbReference>
<feature type="binding site" evidence="15">
    <location>
        <position position="442"/>
    </location>
    <ligand>
        <name>Zn(2+)</name>
        <dbReference type="ChEBI" id="CHEBI:29105"/>
    </ligand>
</feature>
<evidence type="ECO:0000256" key="2">
    <source>
        <dbReference type="ARBA" id="ARBA00012722"/>
    </source>
</evidence>
<dbReference type="SMART" id="SM00532">
    <property type="entry name" value="LIGANc"/>
    <property type="match status" value="1"/>
</dbReference>
<dbReference type="HAMAP" id="MF_01588">
    <property type="entry name" value="DNA_ligase_A"/>
    <property type="match status" value="1"/>
</dbReference>
<dbReference type="GO" id="GO:0005829">
    <property type="term" value="C:cytosol"/>
    <property type="evidence" value="ECO:0007669"/>
    <property type="project" value="TreeGrafter"/>
</dbReference>
<evidence type="ECO:0000256" key="10">
    <source>
        <dbReference type="ARBA" id="ARBA00023027"/>
    </source>
</evidence>
<dbReference type="PROSITE" id="PS50172">
    <property type="entry name" value="BRCT"/>
    <property type="match status" value="1"/>
</dbReference>
<evidence type="ECO:0000256" key="6">
    <source>
        <dbReference type="ARBA" id="ARBA00022723"/>
    </source>
</evidence>
<dbReference type="InterPro" id="IPR010994">
    <property type="entry name" value="RuvA_2-like"/>
</dbReference>
<keyword evidence="19" id="KW-1185">Reference proteome</keyword>
<dbReference type="STRING" id="938405.SAMN02927895_01930"/>
<feature type="region of interest" description="Disordered" evidence="16">
    <location>
        <begin position="67"/>
        <end position="89"/>
    </location>
</feature>
<dbReference type="Gene3D" id="2.40.50.140">
    <property type="entry name" value="Nucleic acid-binding proteins"/>
    <property type="match status" value="1"/>
</dbReference>
<dbReference type="Gene3D" id="3.30.470.30">
    <property type="entry name" value="DNA ligase/mRNA capping enzyme"/>
    <property type="match status" value="1"/>
</dbReference>
<dbReference type="InterPro" id="IPR004150">
    <property type="entry name" value="NAD_DNA_ligase_OB"/>
</dbReference>
<evidence type="ECO:0000256" key="15">
    <source>
        <dbReference type="HAMAP-Rule" id="MF_01588"/>
    </source>
</evidence>
<dbReference type="GO" id="GO:0006281">
    <property type="term" value="P:DNA repair"/>
    <property type="evidence" value="ECO:0007669"/>
    <property type="project" value="UniProtKB-KW"/>
</dbReference>
<dbReference type="InterPro" id="IPR001679">
    <property type="entry name" value="DNA_ligase"/>
</dbReference>
<dbReference type="CDD" id="cd17748">
    <property type="entry name" value="BRCT_DNA_ligase_like"/>
    <property type="match status" value="1"/>
</dbReference>
<proteinExistence type="inferred from homology"/>
<feature type="binding site" evidence="15">
    <location>
        <position position="192"/>
    </location>
    <ligand>
        <name>NAD(+)</name>
        <dbReference type="ChEBI" id="CHEBI:57540"/>
    </ligand>
</feature>
<feature type="binding site" evidence="15">
    <location>
        <position position="324"/>
    </location>
    <ligand>
        <name>NAD(+)</name>
        <dbReference type="ChEBI" id="CHEBI:57540"/>
    </ligand>
</feature>
<dbReference type="Gene3D" id="1.10.287.610">
    <property type="entry name" value="Helix hairpin bin"/>
    <property type="match status" value="1"/>
</dbReference>
<keyword evidence="8 15" id="KW-0862">Zinc</keyword>
<evidence type="ECO:0000256" key="11">
    <source>
        <dbReference type="ARBA" id="ARBA00023204"/>
    </source>
</evidence>
<accession>A0A1G6P071</accession>
<feature type="binding site" evidence="15">
    <location>
        <position position="445"/>
    </location>
    <ligand>
        <name>Zn(2+)</name>
        <dbReference type="ChEBI" id="CHEBI:29105"/>
    </ligand>
</feature>
<dbReference type="Pfam" id="PF00533">
    <property type="entry name" value="BRCT"/>
    <property type="match status" value="1"/>
</dbReference>
<feature type="binding site" evidence="15">
    <location>
        <begin position="47"/>
        <end position="51"/>
    </location>
    <ligand>
        <name>NAD(+)</name>
        <dbReference type="ChEBI" id="CHEBI:57540"/>
    </ligand>
</feature>
<keyword evidence="12 15" id="KW-0464">Manganese</keyword>
<evidence type="ECO:0000259" key="17">
    <source>
        <dbReference type="PROSITE" id="PS50172"/>
    </source>
</evidence>